<organism evidence="2 3">
    <name type="scientific">Flavobacterium rhamnosiphilum</name>
    <dbReference type="NCBI Taxonomy" id="2541724"/>
    <lineage>
        <taxon>Bacteria</taxon>
        <taxon>Pseudomonadati</taxon>
        <taxon>Bacteroidota</taxon>
        <taxon>Flavobacteriia</taxon>
        <taxon>Flavobacteriales</taxon>
        <taxon>Flavobacteriaceae</taxon>
        <taxon>Flavobacterium</taxon>
    </lineage>
</organism>
<dbReference type="AlphaFoldDB" id="A0A4R5F4G7"/>
<dbReference type="PROSITE" id="PS51257">
    <property type="entry name" value="PROKAR_LIPOPROTEIN"/>
    <property type="match status" value="1"/>
</dbReference>
<name>A0A4R5F4G7_9FLAO</name>
<keyword evidence="3" id="KW-1185">Reference proteome</keyword>
<evidence type="ECO:0000313" key="2">
    <source>
        <dbReference type="EMBL" id="TDE42494.1"/>
    </source>
</evidence>
<accession>A0A4R5F4G7</accession>
<keyword evidence="1" id="KW-0732">Signal</keyword>
<protein>
    <submittedName>
        <fullName evidence="2">SusD/RagB family nutrient-binding outer membrane lipoprotein</fullName>
    </submittedName>
</protein>
<evidence type="ECO:0000256" key="1">
    <source>
        <dbReference type="SAM" id="SignalP"/>
    </source>
</evidence>
<dbReference type="InterPro" id="IPR011990">
    <property type="entry name" value="TPR-like_helical_dom_sf"/>
</dbReference>
<dbReference type="SUPFAM" id="SSF48452">
    <property type="entry name" value="TPR-like"/>
    <property type="match status" value="1"/>
</dbReference>
<evidence type="ECO:0000313" key="3">
    <source>
        <dbReference type="Proteomes" id="UP000294814"/>
    </source>
</evidence>
<dbReference type="InterPro" id="IPR024302">
    <property type="entry name" value="SusD-like"/>
</dbReference>
<dbReference type="InterPro" id="IPR041662">
    <property type="entry name" value="SusD-like_2"/>
</dbReference>
<dbReference type="Pfam" id="PF12771">
    <property type="entry name" value="SusD-like_2"/>
    <property type="match status" value="1"/>
</dbReference>
<dbReference type="OrthoDB" id="725917at2"/>
<sequence length="553" mass="60074">MKKIKFFIPIIALALFSCSDYLDINDNPNNVHFENVPPRLMLPGAMTNTFRTQAINMNEMGNILMNTWAGNVNSYASPYSKQYKLTVDNTFYNAIWDGLYRSVGNFDVIIKYQNVDHQQDNFVAISKIMKAHYLQYIVDLYGKAPFSQAFLGQANLSPVYDDDFQIYKDLITGLEEGRATIANPNVNAIDAAGADVIFHGDKDKWVRFANTVELRMLMRMSNTTSAAVQTYRDAKLASIAAGPFVTTDVTINPGYDGSTDDKQNPFYGNFVFNTSAAATGRTLIVASGHIARILNGGVAVIGGVPTAETNPNYSRYAGGIDSRRGRMFMLVTPVSGGPSNVFGVVQGNSQGDTPGPGTSRVSKIGAGVTNSISTSNSLASAANAARSAAASAKPGIVMLQSESLFLQAEAALRWPALFSAAQGNFEAGITSSFAFYSNAVPTSPALNPATYLTYISTKPGVGWPASATFDTKLEAIMFQKWLALTQIHGLENYIDYIRTGYPWTPLASSVEQPNKPKRLMYPISEFVANSGNVPQLTDSDLFNVTTKSPFWLQ</sequence>
<dbReference type="RefSeq" id="WP_131917000.1">
    <property type="nucleotide sequence ID" value="NZ_SMLG01000011.1"/>
</dbReference>
<dbReference type="EMBL" id="SMLG01000011">
    <property type="protein sequence ID" value="TDE42494.1"/>
    <property type="molecule type" value="Genomic_DNA"/>
</dbReference>
<reference evidence="2 3" key="1">
    <citation type="submission" date="2019-03" db="EMBL/GenBank/DDBJ databases">
        <title>Novel species of Flavobacterium.</title>
        <authorList>
            <person name="Liu Q."/>
            <person name="Xin Y.-H."/>
        </authorList>
    </citation>
    <scope>NUCLEOTIDE SEQUENCE [LARGE SCALE GENOMIC DNA]</scope>
    <source>
        <strain evidence="2 3">LB3P52</strain>
    </source>
</reference>
<feature type="chain" id="PRO_5020550912" evidence="1">
    <location>
        <begin position="23"/>
        <end position="553"/>
    </location>
</feature>
<feature type="signal peptide" evidence="1">
    <location>
        <begin position="1"/>
        <end position="22"/>
    </location>
</feature>
<comment type="caution">
    <text evidence="2">The sequence shown here is derived from an EMBL/GenBank/DDBJ whole genome shotgun (WGS) entry which is preliminary data.</text>
</comment>
<proteinExistence type="predicted"/>
<keyword evidence="2" id="KW-0449">Lipoprotein</keyword>
<dbReference type="Pfam" id="PF12741">
    <property type="entry name" value="SusD-like"/>
    <property type="match status" value="1"/>
</dbReference>
<dbReference type="Gene3D" id="1.25.40.390">
    <property type="match status" value="1"/>
</dbReference>
<gene>
    <name evidence="2" type="ORF">E0I26_13545</name>
</gene>
<dbReference type="Proteomes" id="UP000294814">
    <property type="component" value="Unassembled WGS sequence"/>
</dbReference>